<dbReference type="InterPro" id="IPR018608">
    <property type="entry name" value="Gti1/Pac2"/>
</dbReference>
<protein>
    <recommendedName>
        <fullName evidence="3">Gti1/Pac2 family-domain-containing protein</fullName>
    </recommendedName>
</protein>
<organism evidence="1 2">
    <name type="scientific">Athelia psychrophila</name>
    <dbReference type="NCBI Taxonomy" id="1759441"/>
    <lineage>
        <taxon>Eukaryota</taxon>
        <taxon>Fungi</taxon>
        <taxon>Dikarya</taxon>
        <taxon>Basidiomycota</taxon>
        <taxon>Agaricomycotina</taxon>
        <taxon>Agaricomycetes</taxon>
        <taxon>Agaricomycetidae</taxon>
        <taxon>Atheliales</taxon>
        <taxon>Atheliaceae</taxon>
        <taxon>Athelia</taxon>
    </lineage>
</organism>
<dbReference type="PANTHER" id="PTHR28027">
    <property type="entry name" value="TRANSCRIPTIONAL REGULATOR MIT1"/>
    <property type="match status" value="1"/>
</dbReference>
<keyword evidence="2" id="KW-1185">Reference proteome</keyword>
<dbReference type="EMBL" id="KV417679">
    <property type="protein sequence ID" value="KZP10491.1"/>
    <property type="molecule type" value="Genomic_DNA"/>
</dbReference>
<dbReference type="Pfam" id="PF09729">
    <property type="entry name" value="Gti1_Pac2"/>
    <property type="match status" value="1"/>
</dbReference>
<dbReference type="OrthoDB" id="5572844at2759"/>
<dbReference type="GO" id="GO:0003677">
    <property type="term" value="F:DNA binding"/>
    <property type="evidence" value="ECO:0007669"/>
    <property type="project" value="TreeGrafter"/>
</dbReference>
<dbReference type="AlphaFoldDB" id="A0A165ZE58"/>
<dbReference type="Proteomes" id="UP000076532">
    <property type="component" value="Unassembled WGS sequence"/>
</dbReference>
<reference evidence="1 2" key="1">
    <citation type="journal article" date="2016" name="Mol. Biol. Evol.">
        <title>Comparative Genomics of Early-Diverging Mushroom-Forming Fungi Provides Insights into the Origins of Lignocellulose Decay Capabilities.</title>
        <authorList>
            <person name="Nagy L.G."/>
            <person name="Riley R."/>
            <person name="Tritt A."/>
            <person name="Adam C."/>
            <person name="Daum C."/>
            <person name="Floudas D."/>
            <person name="Sun H."/>
            <person name="Yadav J.S."/>
            <person name="Pangilinan J."/>
            <person name="Larsson K.H."/>
            <person name="Matsuura K."/>
            <person name="Barry K."/>
            <person name="Labutti K."/>
            <person name="Kuo R."/>
            <person name="Ohm R.A."/>
            <person name="Bhattacharya S.S."/>
            <person name="Shirouzu T."/>
            <person name="Yoshinaga Y."/>
            <person name="Martin F.M."/>
            <person name="Grigoriev I.V."/>
            <person name="Hibbett D.S."/>
        </authorList>
    </citation>
    <scope>NUCLEOTIDE SEQUENCE [LARGE SCALE GENOMIC DNA]</scope>
    <source>
        <strain evidence="1 2">CBS 109695</strain>
    </source>
</reference>
<sequence length="201" mass="22557">MSLSSHNSNYPNAQPFSGIVETTMDALRLVEAARQGRIPRIVRRLNSSERQEMIKSGAVFVFSVEESGIKRWTDSMLWSPSRIDGNFLIYTEMLERTARPSQKRIGEPVTREDAMSGDGFANYTVSNASLCLKTITVTTDDGDLHIVSYSTREDLLLGRLATIASEPGIAMMKLDPSRFIFSRFRYPPRVVFDERGLAVVV</sequence>
<proteinExistence type="predicted"/>
<gene>
    <name evidence="1" type="ORF">FIBSPDRAFT_758311</name>
</gene>
<evidence type="ECO:0000313" key="1">
    <source>
        <dbReference type="EMBL" id="KZP10491.1"/>
    </source>
</evidence>
<accession>A0A165ZE58</accession>
<dbReference type="PANTHER" id="PTHR28027:SF2">
    <property type="entry name" value="TRANSCRIPTIONAL REGULATOR MIT1"/>
    <property type="match status" value="1"/>
</dbReference>
<evidence type="ECO:0000313" key="2">
    <source>
        <dbReference type="Proteomes" id="UP000076532"/>
    </source>
</evidence>
<name>A0A165ZE58_9AGAM</name>
<evidence type="ECO:0008006" key="3">
    <source>
        <dbReference type="Google" id="ProtNLM"/>
    </source>
</evidence>